<sequence length="22" mass="2378">VHDANVIMISRGYSLMGEPQGC</sequence>
<reference evidence="1" key="1">
    <citation type="submission" date="2018-05" db="EMBL/GenBank/DDBJ databases">
        <authorList>
            <person name="Lanie J.A."/>
            <person name="Ng W.-L."/>
            <person name="Kazmierczak K.M."/>
            <person name="Andrzejewski T.M."/>
            <person name="Davidsen T.M."/>
            <person name="Wayne K.J."/>
            <person name="Tettelin H."/>
            <person name="Glass J.I."/>
            <person name="Rusch D."/>
            <person name="Podicherti R."/>
            <person name="Tsui H.-C.T."/>
            <person name="Winkler M.E."/>
        </authorList>
    </citation>
    <scope>NUCLEOTIDE SEQUENCE</scope>
</reference>
<accession>A0A382P1F2</accession>
<gene>
    <name evidence="1" type="ORF">METZ01_LOCUS319279</name>
</gene>
<evidence type="ECO:0000313" key="1">
    <source>
        <dbReference type="EMBL" id="SVC66425.1"/>
    </source>
</evidence>
<dbReference type="EMBL" id="UINC01103776">
    <property type="protein sequence ID" value="SVC66425.1"/>
    <property type="molecule type" value="Genomic_DNA"/>
</dbReference>
<protein>
    <submittedName>
        <fullName evidence="1">Uncharacterized protein</fullName>
    </submittedName>
</protein>
<feature type="non-terminal residue" evidence="1">
    <location>
        <position position="1"/>
    </location>
</feature>
<name>A0A382P1F2_9ZZZZ</name>
<dbReference type="AlphaFoldDB" id="A0A382P1F2"/>
<proteinExistence type="predicted"/>
<organism evidence="1">
    <name type="scientific">marine metagenome</name>
    <dbReference type="NCBI Taxonomy" id="408172"/>
    <lineage>
        <taxon>unclassified sequences</taxon>
        <taxon>metagenomes</taxon>
        <taxon>ecological metagenomes</taxon>
    </lineage>
</organism>